<keyword evidence="1" id="KW-0732">Signal</keyword>
<protein>
    <submittedName>
        <fullName evidence="3">PEP-CTERM protein-sorting domain-containing protein</fullName>
    </submittedName>
</protein>
<feature type="chain" id="PRO_5012870712" evidence="1">
    <location>
        <begin position="26"/>
        <end position="226"/>
    </location>
</feature>
<keyword evidence="4" id="KW-1185">Reference proteome</keyword>
<evidence type="ECO:0000256" key="1">
    <source>
        <dbReference type="SAM" id="SignalP"/>
    </source>
</evidence>
<dbReference type="InterPro" id="IPR013424">
    <property type="entry name" value="Ice-binding_C"/>
</dbReference>
<dbReference type="EMBL" id="FXAM01000001">
    <property type="protein sequence ID" value="SMF96082.1"/>
    <property type="molecule type" value="Genomic_DNA"/>
</dbReference>
<reference evidence="3 4" key="1">
    <citation type="submission" date="2016-12" db="EMBL/GenBank/DDBJ databases">
        <authorList>
            <person name="Song W.-J."/>
            <person name="Kurnit D.M."/>
        </authorList>
    </citation>
    <scope>NUCLEOTIDE SEQUENCE [LARGE SCALE GENOMIC DNA]</scope>
    <source>
        <strain evidence="3 4">175</strain>
    </source>
</reference>
<dbReference type="Gene3D" id="2.60.120.380">
    <property type="match status" value="1"/>
</dbReference>
<proteinExistence type="predicted"/>
<dbReference type="STRING" id="1760988.SAMN02949497_3465"/>
<evidence type="ECO:0000313" key="3">
    <source>
        <dbReference type="EMBL" id="SMF96082.1"/>
    </source>
</evidence>
<dbReference type="NCBIfam" id="TIGR02595">
    <property type="entry name" value="PEP_CTERM"/>
    <property type="match status" value="1"/>
</dbReference>
<dbReference type="NCBIfam" id="NF038127">
    <property type="entry name" value="FDP_fam"/>
    <property type="match status" value="1"/>
</dbReference>
<organism evidence="3 4">
    <name type="scientific">Methylomagnum ishizawai</name>
    <dbReference type="NCBI Taxonomy" id="1760988"/>
    <lineage>
        <taxon>Bacteria</taxon>
        <taxon>Pseudomonadati</taxon>
        <taxon>Pseudomonadota</taxon>
        <taxon>Gammaproteobacteria</taxon>
        <taxon>Methylococcales</taxon>
        <taxon>Methylococcaceae</taxon>
        <taxon>Methylomagnum</taxon>
    </lineage>
</organism>
<feature type="signal peptide" evidence="1">
    <location>
        <begin position="1"/>
        <end position="25"/>
    </location>
</feature>
<dbReference type="Pfam" id="PF07589">
    <property type="entry name" value="PEP-CTERM"/>
    <property type="match status" value="1"/>
</dbReference>
<evidence type="ECO:0000259" key="2">
    <source>
        <dbReference type="Pfam" id="PF07589"/>
    </source>
</evidence>
<name>A0A1Y6D6B3_9GAMM</name>
<gene>
    <name evidence="3" type="ORF">SAMN02949497_3465</name>
</gene>
<dbReference type="SUPFAM" id="SSF89260">
    <property type="entry name" value="Collagen-binding domain"/>
    <property type="match status" value="1"/>
</dbReference>
<feature type="domain" description="Ice-binding protein C-terminal" evidence="2">
    <location>
        <begin position="196"/>
        <end position="220"/>
    </location>
</feature>
<evidence type="ECO:0000313" key="4">
    <source>
        <dbReference type="Proteomes" id="UP000192923"/>
    </source>
</evidence>
<dbReference type="AlphaFoldDB" id="A0A1Y6D6B3"/>
<dbReference type="RefSeq" id="WP_085214858.1">
    <property type="nucleotide sequence ID" value="NZ_FXAM01000001.1"/>
</dbReference>
<dbReference type="Proteomes" id="UP000192923">
    <property type="component" value="Unassembled WGS sequence"/>
</dbReference>
<sequence length="226" mass="23808">MSKLPSLTPAALLIYATLHASATWAAPIQFSGDFTQDNDEQFFTFTLTSAADLTLTTTSYTTGGFAPWLYLWDSTGTYVGESANGSGDSEASISLTGQRADTYYAALVQWHNTPNSLDFPGAPASFDSVFDPALFTHYGSAPTDTNYTALDTGCDGGGLGVAYFYDADPLSFCASRTGHWALDIESTALSATSLYPVPEPATLALVLTGLAGCAPIARRRAAAYKA</sequence>
<accession>A0A1Y6D6B3</accession>